<dbReference type="AlphaFoldDB" id="A0A364K097"/>
<dbReference type="GO" id="GO:0019285">
    <property type="term" value="P:glycine betaine biosynthetic process from choline"/>
    <property type="evidence" value="ECO:0007669"/>
    <property type="project" value="UniProtKB-UniRule"/>
</dbReference>
<dbReference type="Pfam" id="PF00440">
    <property type="entry name" value="TetR_N"/>
    <property type="match status" value="1"/>
</dbReference>
<dbReference type="GO" id="GO:0045892">
    <property type="term" value="P:negative regulation of DNA-templated transcription"/>
    <property type="evidence" value="ECO:0007669"/>
    <property type="project" value="UniProtKB-UniRule"/>
</dbReference>
<name>A0A364K097_9HYPH</name>
<evidence type="ECO:0000313" key="10">
    <source>
        <dbReference type="EMBL" id="RAK34330.1"/>
    </source>
</evidence>
<dbReference type="Pfam" id="PF13977">
    <property type="entry name" value="TetR_C_6"/>
    <property type="match status" value="1"/>
</dbReference>
<dbReference type="PANTHER" id="PTHR30055">
    <property type="entry name" value="HTH-TYPE TRANSCRIPTIONAL REGULATOR RUTR"/>
    <property type="match status" value="1"/>
</dbReference>
<dbReference type="InterPro" id="IPR050109">
    <property type="entry name" value="HTH-type_TetR-like_transc_reg"/>
</dbReference>
<evidence type="ECO:0000256" key="8">
    <source>
        <dbReference type="PROSITE-ProRule" id="PRU00335"/>
    </source>
</evidence>
<comment type="function">
    <text evidence="7">Repressor involved in choline regulation of the bet genes.</text>
</comment>
<evidence type="ECO:0000256" key="3">
    <source>
        <dbReference type="ARBA" id="ARBA00023015"/>
    </source>
</evidence>
<dbReference type="RefSeq" id="WP_111574154.1">
    <property type="nucleotide sequence ID" value="NZ_JBHEEY010000001.1"/>
</dbReference>
<dbReference type="PROSITE" id="PS01081">
    <property type="entry name" value="HTH_TETR_1"/>
    <property type="match status" value="1"/>
</dbReference>
<dbReference type="SUPFAM" id="SSF46689">
    <property type="entry name" value="Homeodomain-like"/>
    <property type="match status" value="1"/>
</dbReference>
<evidence type="ECO:0000256" key="1">
    <source>
        <dbReference type="ARBA" id="ARBA00004719"/>
    </source>
</evidence>
<organism evidence="10 11">
    <name type="scientific">Falsochrobactrum ovis</name>
    <dbReference type="NCBI Taxonomy" id="1293442"/>
    <lineage>
        <taxon>Bacteria</taxon>
        <taxon>Pseudomonadati</taxon>
        <taxon>Pseudomonadota</taxon>
        <taxon>Alphaproteobacteria</taxon>
        <taxon>Hyphomicrobiales</taxon>
        <taxon>Brucellaceae</taxon>
        <taxon>Falsochrobactrum</taxon>
    </lineage>
</organism>
<dbReference type="InterPro" id="IPR036271">
    <property type="entry name" value="Tet_transcr_reg_TetR-rel_C_sf"/>
</dbReference>
<evidence type="ECO:0000256" key="5">
    <source>
        <dbReference type="ARBA" id="ARBA00023163"/>
    </source>
</evidence>
<dbReference type="PROSITE" id="PS50977">
    <property type="entry name" value="HTH_TETR_2"/>
    <property type="match status" value="1"/>
</dbReference>
<dbReference type="OrthoDB" id="7618612at2"/>
<comment type="caution">
    <text evidence="10">The sequence shown here is derived from an EMBL/GenBank/DDBJ whole genome shotgun (WGS) entry which is preliminary data.</text>
</comment>
<keyword evidence="4 7" id="KW-0238">DNA-binding</keyword>
<dbReference type="InterPro" id="IPR023772">
    <property type="entry name" value="DNA-bd_HTH_TetR-type_CS"/>
</dbReference>
<dbReference type="HAMAP" id="MF_00768">
    <property type="entry name" value="HTH_type_BetI"/>
    <property type="match status" value="1"/>
</dbReference>
<dbReference type="InterPro" id="IPR017757">
    <property type="entry name" value="Tscrpt_rep_BetI"/>
</dbReference>
<evidence type="ECO:0000256" key="2">
    <source>
        <dbReference type="ARBA" id="ARBA00022491"/>
    </source>
</evidence>
<comment type="function">
    <text evidence="6">Repressor involved in the biosynthesis of the osmoprotectant glycine betaine. It represses transcription of the choline transporter BetT and the genes of BetAB involved in the synthesis of glycine betaine.</text>
</comment>
<sequence length="217" mass="23998">MPKVGMEPVRRRELIDAAIRTIGEHGSLDVTVAQIAQEAGVSAALAHHYFGGKDQLILATMRHLLRELSKDLSASIRPTQTPHERIAAIISVNFSASQFTRQTIAAWLSFYVHAQKSDDFRQLLRIYANRLHSNLVYALAQITDRARAHRIAEGAGALIDGLYIRQALGTGRPDAKSATALVEDYIATQLSSGKQYGSRFCHHRFRLSGFCYGLSPV</sequence>
<feature type="DNA-binding region" description="H-T-H motif" evidence="7 8">
    <location>
        <begin position="31"/>
        <end position="50"/>
    </location>
</feature>
<dbReference type="GO" id="GO:0000976">
    <property type="term" value="F:transcription cis-regulatory region binding"/>
    <property type="evidence" value="ECO:0007669"/>
    <property type="project" value="TreeGrafter"/>
</dbReference>
<evidence type="ECO:0000256" key="7">
    <source>
        <dbReference type="HAMAP-Rule" id="MF_00768"/>
    </source>
</evidence>
<keyword evidence="3 7" id="KW-0805">Transcription regulation</keyword>
<accession>A0A364K097</accession>
<keyword evidence="11" id="KW-1185">Reference proteome</keyword>
<dbReference type="NCBIfam" id="NF001978">
    <property type="entry name" value="PRK00767.1"/>
    <property type="match status" value="1"/>
</dbReference>
<dbReference type="PRINTS" id="PR00455">
    <property type="entry name" value="HTHTETR"/>
</dbReference>
<proteinExistence type="inferred from homology"/>
<evidence type="ECO:0000256" key="4">
    <source>
        <dbReference type="ARBA" id="ARBA00023125"/>
    </source>
</evidence>
<protein>
    <recommendedName>
        <fullName evidence="7">HTH-type transcriptional regulator BetI</fullName>
    </recommendedName>
</protein>
<evidence type="ECO:0000259" key="9">
    <source>
        <dbReference type="PROSITE" id="PS50977"/>
    </source>
</evidence>
<keyword evidence="2 7" id="KW-0678">Repressor</keyword>
<keyword evidence="5 7" id="KW-0804">Transcription</keyword>
<dbReference type="InterPro" id="IPR009057">
    <property type="entry name" value="Homeodomain-like_sf"/>
</dbReference>
<dbReference type="UniPathway" id="UPA00529"/>
<evidence type="ECO:0000256" key="6">
    <source>
        <dbReference type="ARBA" id="ARBA00024936"/>
    </source>
</evidence>
<dbReference type="InterPro" id="IPR001647">
    <property type="entry name" value="HTH_TetR"/>
</dbReference>
<comment type="pathway">
    <text evidence="1 7">Amine and polyamine biosynthesis; betaine biosynthesis via choline pathway [regulation].</text>
</comment>
<dbReference type="InterPro" id="IPR039538">
    <property type="entry name" value="BetI_C"/>
</dbReference>
<dbReference type="PANTHER" id="PTHR30055:SF234">
    <property type="entry name" value="HTH-TYPE TRANSCRIPTIONAL REGULATOR BETI"/>
    <property type="match status" value="1"/>
</dbReference>
<dbReference type="SUPFAM" id="SSF48498">
    <property type="entry name" value="Tetracyclin repressor-like, C-terminal domain"/>
    <property type="match status" value="1"/>
</dbReference>
<reference evidence="10 11" key="1">
    <citation type="submission" date="2018-06" db="EMBL/GenBank/DDBJ databases">
        <title>Genomic Encyclopedia of Type Strains, Phase IV (KMG-IV): sequencing the most valuable type-strain genomes for metagenomic binning, comparative biology and taxonomic classification.</title>
        <authorList>
            <person name="Goeker M."/>
        </authorList>
    </citation>
    <scope>NUCLEOTIDE SEQUENCE [LARGE SCALE GENOMIC DNA]</scope>
    <source>
        <strain evidence="10 11">DSM 26720</strain>
    </source>
</reference>
<gene>
    <name evidence="7" type="primary">betI</name>
    <name evidence="10" type="ORF">C7374_101664</name>
</gene>
<dbReference type="Gene3D" id="1.10.357.10">
    <property type="entry name" value="Tetracycline Repressor, domain 2"/>
    <property type="match status" value="1"/>
</dbReference>
<evidence type="ECO:0000313" key="11">
    <source>
        <dbReference type="Proteomes" id="UP000249453"/>
    </source>
</evidence>
<dbReference type="Proteomes" id="UP000249453">
    <property type="component" value="Unassembled WGS sequence"/>
</dbReference>
<dbReference type="NCBIfam" id="TIGR03384">
    <property type="entry name" value="betaine_BetI"/>
    <property type="match status" value="1"/>
</dbReference>
<dbReference type="EMBL" id="QLMK01000001">
    <property type="protein sequence ID" value="RAK34330.1"/>
    <property type="molecule type" value="Genomic_DNA"/>
</dbReference>
<dbReference type="GO" id="GO:0003700">
    <property type="term" value="F:DNA-binding transcription factor activity"/>
    <property type="evidence" value="ECO:0007669"/>
    <property type="project" value="UniProtKB-UniRule"/>
</dbReference>
<feature type="domain" description="HTH tetR-type" evidence="9">
    <location>
        <begin position="8"/>
        <end position="68"/>
    </location>
</feature>